<gene>
    <name evidence="3" type="ORF">Adt_42854</name>
</gene>
<evidence type="ECO:0000313" key="4">
    <source>
        <dbReference type="Proteomes" id="UP001604336"/>
    </source>
</evidence>
<feature type="domain" description="TIR" evidence="2">
    <location>
        <begin position="162"/>
        <end position="256"/>
    </location>
</feature>
<accession>A0ABD1PUE3</accession>
<name>A0ABD1PUE3_9LAMI</name>
<dbReference type="Proteomes" id="UP001604336">
    <property type="component" value="Unassembled WGS sequence"/>
</dbReference>
<sequence>MNEEERLSAEPQKEVLTVNTKSLTIKVASAGKEILADNVPSTPDSLSKNSLTNSVASSPWPFWIQIQIQPKRVPPGKLHVLNHLHQHHTVVPSPDDIPSTSYTPPPERRDYSDDPANTNLKIVTCVPVSGPDTAPRVSFSFPVPRMSFAKASVSPISNSKLRSFDVYIGFHGQNPNLIRFCKWLKLELEVQGIACFVADRANYVDNQSHEIADKVICSVTFAVVVVTKYSLLNHLSLEELRFFAQKKNLIPVFFET</sequence>
<dbReference type="EMBL" id="JBFOLK010000013">
    <property type="protein sequence ID" value="KAL2467003.1"/>
    <property type="molecule type" value="Genomic_DNA"/>
</dbReference>
<proteinExistence type="predicted"/>
<protein>
    <submittedName>
        <fullName evidence="3">P-loop containing nucleoside triphosphate hydrolase superfamily protein</fullName>
    </submittedName>
</protein>
<dbReference type="PANTHER" id="PTHR32472">
    <property type="entry name" value="DNA REPAIR PROTEIN RADA"/>
    <property type="match status" value="1"/>
</dbReference>
<dbReference type="PROSITE" id="PS50104">
    <property type="entry name" value="TIR"/>
    <property type="match status" value="1"/>
</dbReference>
<evidence type="ECO:0000256" key="1">
    <source>
        <dbReference type="SAM" id="MobiDB-lite"/>
    </source>
</evidence>
<keyword evidence="3" id="KW-0378">Hydrolase</keyword>
<dbReference type="InterPro" id="IPR000157">
    <property type="entry name" value="TIR_dom"/>
</dbReference>
<feature type="region of interest" description="Disordered" evidence="1">
    <location>
        <begin position="87"/>
        <end position="114"/>
    </location>
</feature>
<dbReference type="GO" id="GO:0016787">
    <property type="term" value="F:hydrolase activity"/>
    <property type="evidence" value="ECO:0007669"/>
    <property type="project" value="UniProtKB-KW"/>
</dbReference>
<reference evidence="4" key="1">
    <citation type="submission" date="2024-07" db="EMBL/GenBank/DDBJ databases">
        <title>Two chromosome-level genome assemblies of Korean endemic species Abeliophyllum distichum and Forsythia ovata (Oleaceae).</title>
        <authorList>
            <person name="Jang H."/>
        </authorList>
    </citation>
    <scope>NUCLEOTIDE SEQUENCE [LARGE SCALE GENOMIC DNA]</scope>
</reference>
<dbReference type="PANTHER" id="PTHR32472:SF12">
    <property type="entry name" value="P-LOOP CONTAINING NUCLEOSIDE TRIPHOSPHATE HYDROLASES SUPERFAMILY PROTEIN"/>
    <property type="match status" value="1"/>
</dbReference>
<dbReference type="AlphaFoldDB" id="A0ABD1PUE3"/>
<comment type="caution">
    <text evidence="3">The sequence shown here is derived from an EMBL/GenBank/DDBJ whole genome shotgun (WGS) entry which is preliminary data.</text>
</comment>
<evidence type="ECO:0000259" key="2">
    <source>
        <dbReference type="PROSITE" id="PS50104"/>
    </source>
</evidence>
<keyword evidence="4" id="KW-1185">Reference proteome</keyword>
<organism evidence="3 4">
    <name type="scientific">Abeliophyllum distichum</name>
    <dbReference type="NCBI Taxonomy" id="126358"/>
    <lineage>
        <taxon>Eukaryota</taxon>
        <taxon>Viridiplantae</taxon>
        <taxon>Streptophyta</taxon>
        <taxon>Embryophyta</taxon>
        <taxon>Tracheophyta</taxon>
        <taxon>Spermatophyta</taxon>
        <taxon>Magnoliopsida</taxon>
        <taxon>eudicotyledons</taxon>
        <taxon>Gunneridae</taxon>
        <taxon>Pentapetalae</taxon>
        <taxon>asterids</taxon>
        <taxon>lamiids</taxon>
        <taxon>Lamiales</taxon>
        <taxon>Oleaceae</taxon>
        <taxon>Forsythieae</taxon>
        <taxon>Abeliophyllum</taxon>
    </lineage>
</organism>
<dbReference type="SUPFAM" id="SSF52200">
    <property type="entry name" value="Toll/Interleukin receptor TIR domain"/>
    <property type="match status" value="1"/>
</dbReference>
<dbReference type="InterPro" id="IPR035897">
    <property type="entry name" value="Toll_tir_struct_dom_sf"/>
</dbReference>
<dbReference type="Gene3D" id="3.40.50.10140">
    <property type="entry name" value="Toll/interleukin-1 receptor homology (TIR) domain"/>
    <property type="match status" value="1"/>
</dbReference>
<evidence type="ECO:0000313" key="3">
    <source>
        <dbReference type="EMBL" id="KAL2467003.1"/>
    </source>
</evidence>